<dbReference type="PROSITE" id="PS51253">
    <property type="entry name" value="HTH_CENPB"/>
    <property type="match status" value="1"/>
</dbReference>
<proteinExistence type="predicted"/>
<dbReference type="PANTHER" id="PTHR19303:SF69">
    <property type="entry name" value="MAJOR CENTROMERE AUTOANTIGEN B"/>
    <property type="match status" value="1"/>
</dbReference>
<accession>A0A9J6GQZ8</accession>
<keyword evidence="6" id="KW-1185">Reference proteome</keyword>
<dbReference type="OMA" id="EDICNDW"/>
<comment type="caution">
    <text evidence="5">The sequence shown here is derived from an EMBL/GenBank/DDBJ whole genome shotgun (WGS) entry which is preliminary data.</text>
</comment>
<sequence>MSRKRKVLSLGEKLKIIEEAEKRHGATKSSIARCLDIPESSLKTLLANKAVILQHASKFGLKRKVAKEGQHEELERVLVTWLHQARSSANKVDGATLKEKAELVASRLGIDDFQASNGWLDRFKKRNKIVCSRSCTDRTPVAASKVTEWMQLLPEMIAAYKPRDVFHADEGGIFYNMQPEQTLTHKGESCRGGKRSKERLTALFCANEDGSEKLPVFVIGKSAKPRCFENLRTLPCSYNFNKNAWMTSALFSKFLQQLDNEMGAKARKIMLFIDKAPCHPPDCASKLRNVKVVFLPPSCTRPLQPLNVGIIRCVKRGIGSGWCSVGWQLWSAESREIKFPCSTPCISWPVHGDAVATKLNRQFV</sequence>
<dbReference type="InterPro" id="IPR050863">
    <property type="entry name" value="CenT-Element_Derived"/>
</dbReference>
<organism evidence="5 6">
    <name type="scientific">Haemaphysalis longicornis</name>
    <name type="common">Bush tick</name>
    <dbReference type="NCBI Taxonomy" id="44386"/>
    <lineage>
        <taxon>Eukaryota</taxon>
        <taxon>Metazoa</taxon>
        <taxon>Ecdysozoa</taxon>
        <taxon>Arthropoda</taxon>
        <taxon>Chelicerata</taxon>
        <taxon>Arachnida</taxon>
        <taxon>Acari</taxon>
        <taxon>Parasitiformes</taxon>
        <taxon>Ixodida</taxon>
        <taxon>Ixodoidea</taxon>
        <taxon>Ixodidae</taxon>
        <taxon>Haemaphysalinae</taxon>
        <taxon>Haemaphysalis</taxon>
    </lineage>
</organism>
<dbReference type="SUPFAM" id="SSF46689">
    <property type="entry name" value="Homeodomain-like"/>
    <property type="match status" value="2"/>
</dbReference>
<evidence type="ECO:0000256" key="3">
    <source>
        <dbReference type="ARBA" id="ARBA00023242"/>
    </source>
</evidence>
<dbReference type="GO" id="GO:0003677">
    <property type="term" value="F:DNA binding"/>
    <property type="evidence" value="ECO:0007669"/>
    <property type="project" value="UniProtKB-KW"/>
</dbReference>
<dbReference type="Proteomes" id="UP000821853">
    <property type="component" value="Unassembled WGS sequence"/>
</dbReference>
<evidence type="ECO:0000256" key="1">
    <source>
        <dbReference type="ARBA" id="ARBA00004123"/>
    </source>
</evidence>
<dbReference type="InterPro" id="IPR009057">
    <property type="entry name" value="Homeodomain-like_sf"/>
</dbReference>
<feature type="domain" description="HTH CENPB-type" evidence="4">
    <location>
        <begin position="62"/>
        <end position="133"/>
    </location>
</feature>
<evidence type="ECO:0000313" key="5">
    <source>
        <dbReference type="EMBL" id="KAH9377145.1"/>
    </source>
</evidence>
<evidence type="ECO:0000313" key="6">
    <source>
        <dbReference type="Proteomes" id="UP000821853"/>
    </source>
</evidence>
<dbReference type="Pfam" id="PF03221">
    <property type="entry name" value="HTH_Tnp_Tc5"/>
    <property type="match status" value="1"/>
</dbReference>
<keyword evidence="2" id="KW-0238">DNA-binding</keyword>
<dbReference type="SMART" id="SM00674">
    <property type="entry name" value="CENPB"/>
    <property type="match status" value="1"/>
</dbReference>
<protein>
    <recommendedName>
        <fullName evidence="4">HTH CENPB-type domain-containing protein</fullName>
    </recommendedName>
</protein>
<dbReference type="Pfam" id="PF03184">
    <property type="entry name" value="DDE_1"/>
    <property type="match status" value="1"/>
</dbReference>
<dbReference type="GO" id="GO:0005634">
    <property type="term" value="C:nucleus"/>
    <property type="evidence" value="ECO:0007669"/>
    <property type="project" value="UniProtKB-SubCell"/>
</dbReference>
<gene>
    <name evidence="5" type="ORF">HPB48_005448</name>
</gene>
<dbReference type="AlphaFoldDB" id="A0A9J6GQZ8"/>
<dbReference type="OrthoDB" id="6483977at2759"/>
<dbReference type="InterPro" id="IPR006600">
    <property type="entry name" value="HTH_CenpB_DNA-bd_dom"/>
</dbReference>
<evidence type="ECO:0000259" key="4">
    <source>
        <dbReference type="PROSITE" id="PS51253"/>
    </source>
</evidence>
<dbReference type="EMBL" id="JABSTR010000008">
    <property type="protein sequence ID" value="KAH9377145.1"/>
    <property type="molecule type" value="Genomic_DNA"/>
</dbReference>
<dbReference type="PANTHER" id="PTHR19303">
    <property type="entry name" value="TRANSPOSON"/>
    <property type="match status" value="1"/>
</dbReference>
<reference evidence="5 6" key="1">
    <citation type="journal article" date="2020" name="Cell">
        <title>Large-Scale Comparative Analyses of Tick Genomes Elucidate Their Genetic Diversity and Vector Capacities.</title>
        <authorList>
            <consortium name="Tick Genome and Microbiome Consortium (TIGMIC)"/>
            <person name="Jia N."/>
            <person name="Wang J."/>
            <person name="Shi W."/>
            <person name="Du L."/>
            <person name="Sun Y."/>
            <person name="Zhan W."/>
            <person name="Jiang J.F."/>
            <person name="Wang Q."/>
            <person name="Zhang B."/>
            <person name="Ji P."/>
            <person name="Bell-Sakyi L."/>
            <person name="Cui X.M."/>
            <person name="Yuan T.T."/>
            <person name="Jiang B.G."/>
            <person name="Yang W.F."/>
            <person name="Lam T.T."/>
            <person name="Chang Q.C."/>
            <person name="Ding S.J."/>
            <person name="Wang X.J."/>
            <person name="Zhu J.G."/>
            <person name="Ruan X.D."/>
            <person name="Zhao L."/>
            <person name="Wei J.T."/>
            <person name="Ye R.Z."/>
            <person name="Que T.C."/>
            <person name="Du C.H."/>
            <person name="Zhou Y.H."/>
            <person name="Cheng J.X."/>
            <person name="Dai P.F."/>
            <person name="Guo W.B."/>
            <person name="Han X.H."/>
            <person name="Huang E.J."/>
            <person name="Li L.F."/>
            <person name="Wei W."/>
            <person name="Gao Y.C."/>
            <person name="Liu J.Z."/>
            <person name="Shao H.Z."/>
            <person name="Wang X."/>
            <person name="Wang C.C."/>
            <person name="Yang T.C."/>
            <person name="Huo Q.B."/>
            <person name="Li W."/>
            <person name="Chen H.Y."/>
            <person name="Chen S.E."/>
            <person name="Zhou L.G."/>
            <person name="Ni X.B."/>
            <person name="Tian J.H."/>
            <person name="Sheng Y."/>
            <person name="Liu T."/>
            <person name="Pan Y.S."/>
            <person name="Xia L.Y."/>
            <person name="Li J."/>
            <person name="Zhao F."/>
            <person name="Cao W.C."/>
        </authorList>
    </citation>
    <scope>NUCLEOTIDE SEQUENCE [LARGE SCALE GENOMIC DNA]</scope>
    <source>
        <strain evidence="5">HaeL-2018</strain>
    </source>
</reference>
<name>A0A9J6GQZ8_HAELO</name>
<comment type="subcellular location">
    <subcellularLocation>
        <location evidence="1">Nucleus</location>
    </subcellularLocation>
</comment>
<evidence type="ECO:0000256" key="2">
    <source>
        <dbReference type="ARBA" id="ARBA00023125"/>
    </source>
</evidence>
<dbReference type="VEuPathDB" id="VectorBase:HLOH_043613"/>
<dbReference type="InterPro" id="IPR004875">
    <property type="entry name" value="DDE_SF_endonuclease_dom"/>
</dbReference>
<keyword evidence="3" id="KW-0539">Nucleus</keyword>
<dbReference type="InterPro" id="IPR007889">
    <property type="entry name" value="HTH_Psq"/>
</dbReference>
<dbReference type="Gene3D" id="1.10.10.60">
    <property type="entry name" value="Homeodomain-like"/>
    <property type="match status" value="2"/>
</dbReference>
<dbReference type="Pfam" id="PF04218">
    <property type="entry name" value="CENP-B_N"/>
    <property type="match status" value="1"/>
</dbReference>